<keyword evidence="2" id="KW-1185">Reference proteome</keyword>
<proteinExistence type="predicted"/>
<gene>
    <name evidence="1" type="ORF">HanXRQr2_Chr10g0432551</name>
</gene>
<evidence type="ECO:0000313" key="1">
    <source>
        <dbReference type="EMBL" id="KAF5785768.1"/>
    </source>
</evidence>
<name>A0A9K3N453_HELAN</name>
<reference evidence="1" key="2">
    <citation type="submission" date="2020-06" db="EMBL/GenBank/DDBJ databases">
        <title>Helianthus annuus Genome sequencing and assembly Release 2.</title>
        <authorList>
            <person name="Gouzy J."/>
            <person name="Langlade N."/>
            <person name="Munos S."/>
        </authorList>
    </citation>
    <scope>NUCLEOTIDE SEQUENCE</scope>
    <source>
        <tissue evidence="1">Leaves</tissue>
    </source>
</reference>
<accession>A0A9K3N453</accession>
<dbReference type="Gramene" id="mRNA:HanXRQr2_Chr10g0432551">
    <property type="protein sequence ID" value="CDS:HanXRQr2_Chr10g0432551.1"/>
    <property type="gene ID" value="HanXRQr2_Chr10g0432551"/>
</dbReference>
<protein>
    <submittedName>
        <fullName evidence="1">Uncharacterized protein</fullName>
    </submittedName>
</protein>
<dbReference type="EMBL" id="MNCJ02000325">
    <property type="protein sequence ID" value="KAF5785768.1"/>
    <property type="molecule type" value="Genomic_DNA"/>
</dbReference>
<dbReference type="AlphaFoldDB" id="A0A9K3N453"/>
<comment type="caution">
    <text evidence="1">The sequence shown here is derived from an EMBL/GenBank/DDBJ whole genome shotgun (WGS) entry which is preliminary data.</text>
</comment>
<evidence type="ECO:0000313" key="2">
    <source>
        <dbReference type="Proteomes" id="UP000215914"/>
    </source>
</evidence>
<reference evidence="1" key="1">
    <citation type="journal article" date="2017" name="Nature">
        <title>The sunflower genome provides insights into oil metabolism, flowering and Asterid evolution.</title>
        <authorList>
            <person name="Badouin H."/>
            <person name="Gouzy J."/>
            <person name="Grassa C.J."/>
            <person name="Murat F."/>
            <person name="Staton S.E."/>
            <person name="Cottret L."/>
            <person name="Lelandais-Briere C."/>
            <person name="Owens G.L."/>
            <person name="Carrere S."/>
            <person name="Mayjonade B."/>
            <person name="Legrand L."/>
            <person name="Gill N."/>
            <person name="Kane N.C."/>
            <person name="Bowers J.E."/>
            <person name="Hubner S."/>
            <person name="Bellec A."/>
            <person name="Berard A."/>
            <person name="Berges H."/>
            <person name="Blanchet N."/>
            <person name="Boniface M.C."/>
            <person name="Brunel D."/>
            <person name="Catrice O."/>
            <person name="Chaidir N."/>
            <person name="Claudel C."/>
            <person name="Donnadieu C."/>
            <person name="Faraut T."/>
            <person name="Fievet G."/>
            <person name="Helmstetter N."/>
            <person name="King M."/>
            <person name="Knapp S.J."/>
            <person name="Lai Z."/>
            <person name="Le Paslier M.C."/>
            <person name="Lippi Y."/>
            <person name="Lorenzon L."/>
            <person name="Mandel J.R."/>
            <person name="Marage G."/>
            <person name="Marchand G."/>
            <person name="Marquand E."/>
            <person name="Bret-Mestries E."/>
            <person name="Morien E."/>
            <person name="Nambeesan S."/>
            <person name="Nguyen T."/>
            <person name="Pegot-Espagnet P."/>
            <person name="Pouilly N."/>
            <person name="Raftis F."/>
            <person name="Sallet E."/>
            <person name="Schiex T."/>
            <person name="Thomas J."/>
            <person name="Vandecasteele C."/>
            <person name="Vares D."/>
            <person name="Vear F."/>
            <person name="Vautrin S."/>
            <person name="Crespi M."/>
            <person name="Mangin B."/>
            <person name="Burke J.M."/>
            <person name="Salse J."/>
            <person name="Munos S."/>
            <person name="Vincourt P."/>
            <person name="Rieseberg L.H."/>
            <person name="Langlade N.B."/>
        </authorList>
    </citation>
    <scope>NUCLEOTIDE SEQUENCE</scope>
    <source>
        <tissue evidence="1">Leaves</tissue>
    </source>
</reference>
<sequence>MWERELIRVEGFRCGGGFPVGSCVRGFTIILVDMCEEIKLTEEIQVDSHHLLCFFLNSATKKLTISPQSSLQKRSRSSSTEICVNYRDE</sequence>
<organism evidence="1 2">
    <name type="scientific">Helianthus annuus</name>
    <name type="common">Common sunflower</name>
    <dbReference type="NCBI Taxonomy" id="4232"/>
    <lineage>
        <taxon>Eukaryota</taxon>
        <taxon>Viridiplantae</taxon>
        <taxon>Streptophyta</taxon>
        <taxon>Embryophyta</taxon>
        <taxon>Tracheophyta</taxon>
        <taxon>Spermatophyta</taxon>
        <taxon>Magnoliopsida</taxon>
        <taxon>eudicotyledons</taxon>
        <taxon>Gunneridae</taxon>
        <taxon>Pentapetalae</taxon>
        <taxon>asterids</taxon>
        <taxon>campanulids</taxon>
        <taxon>Asterales</taxon>
        <taxon>Asteraceae</taxon>
        <taxon>Asteroideae</taxon>
        <taxon>Heliantheae alliance</taxon>
        <taxon>Heliantheae</taxon>
        <taxon>Helianthus</taxon>
    </lineage>
</organism>
<dbReference type="Proteomes" id="UP000215914">
    <property type="component" value="Unassembled WGS sequence"/>
</dbReference>